<proteinExistence type="predicted"/>
<reference evidence="2 3" key="1">
    <citation type="submission" date="2024-01" db="EMBL/GenBank/DDBJ databases">
        <title>The genomes of 5 underutilized Papilionoideae crops provide insights into root nodulation and disease resistanc.</title>
        <authorList>
            <person name="Jiang F."/>
        </authorList>
    </citation>
    <scope>NUCLEOTIDE SEQUENCE [LARGE SCALE GENOMIC DNA]</scope>
    <source>
        <strain evidence="2">LVBAO_FW01</strain>
        <tissue evidence="2">Leaves</tissue>
    </source>
</reference>
<evidence type="ECO:0000313" key="2">
    <source>
        <dbReference type="EMBL" id="KAK7329970.1"/>
    </source>
</evidence>
<evidence type="ECO:0000313" key="3">
    <source>
        <dbReference type="Proteomes" id="UP001367508"/>
    </source>
</evidence>
<dbReference type="EMBL" id="JAYMYQ010000005">
    <property type="protein sequence ID" value="KAK7329970.1"/>
    <property type="molecule type" value="Genomic_DNA"/>
</dbReference>
<organism evidence="2 3">
    <name type="scientific">Canavalia gladiata</name>
    <name type="common">Sword bean</name>
    <name type="synonym">Dolichos gladiatus</name>
    <dbReference type="NCBI Taxonomy" id="3824"/>
    <lineage>
        <taxon>Eukaryota</taxon>
        <taxon>Viridiplantae</taxon>
        <taxon>Streptophyta</taxon>
        <taxon>Embryophyta</taxon>
        <taxon>Tracheophyta</taxon>
        <taxon>Spermatophyta</taxon>
        <taxon>Magnoliopsida</taxon>
        <taxon>eudicotyledons</taxon>
        <taxon>Gunneridae</taxon>
        <taxon>Pentapetalae</taxon>
        <taxon>rosids</taxon>
        <taxon>fabids</taxon>
        <taxon>Fabales</taxon>
        <taxon>Fabaceae</taxon>
        <taxon>Papilionoideae</taxon>
        <taxon>50 kb inversion clade</taxon>
        <taxon>NPAAA clade</taxon>
        <taxon>indigoferoid/millettioid clade</taxon>
        <taxon>Phaseoleae</taxon>
        <taxon>Canavalia</taxon>
    </lineage>
</organism>
<dbReference type="AlphaFoldDB" id="A0AAN9L5R1"/>
<keyword evidence="1" id="KW-1133">Transmembrane helix</keyword>
<keyword evidence="1" id="KW-0812">Transmembrane</keyword>
<accession>A0AAN9L5R1</accession>
<keyword evidence="3" id="KW-1185">Reference proteome</keyword>
<feature type="transmembrane region" description="Helical" evidence="1">
    <location>
        <begin position="28"/>
        <end position="47"/>
    </location>
</feature>
<keyword evidence="1" id="KW-0472">Membrane</keyword>
<name>A0AAN9L5R1_CANGL</name>
<protein>
    <submittedName>
        <fullName evidence="2">Uncharacterized protein</fullName>
    </submittedName>
</protein>
<evidence type="ECO:0000256" key="1">
    <source>
        <dbReference type="SAM" id="Phobius"/>
    </source>
</evidence>
<sequence>MALYTDYAVDRFGLEHFHVAFYMDPTTIALLWQMAVIPFGLEIPLLISSIKVKDKEAVTLKVWCTEFQAVYGLFLTHPVALQPLDNRK</sequence>
<dbReference type="Proteomes" id="UP001367508">
    <property type="component" value="Unassembled WGS sequence"/>
</dbReference>
<gene>
    <name evidence="2" type="ORF">VNO77_24153</name>
</gene>
<comment type="caution">
    <text evidence="2">The sequence shown here is derived from an EMBL/GenBank/DDBJ whole genome shotgun (WGS) entry which is preliminary data.</text>
</comment>